<feature type="domain" description="F-box" evidence="2">
    <location>
        <begin position="1"/>
        <end position="43"/>
    </location>
</feature>
<evidence type="ECO:0000259" key="2">
    <source>
        <dbReference type="PROSITE" id="PS50181"/>
    </source>
</evidence>
<feature type="compositionally biased region" description="Low complexity" evidence="1">
    <location>
        <begin position="529"/>
        <end position="538"/>
    </location>
</feature>
<proteinExistence type="predicted"/>
<protein>
    <recommendedName>
        <fullName evidence="2">F-box domain-containing protein</fullName>
    </recommendedName>
</protein>
<gene>
    <name evidence="3" type="ORF">TWF696_000469</name>
</gene>
<evidence type="ECO:0000313" key="3">
    <source>
        <dbReference type="EMBL" id="KAK6359306.1"/>
    </source>
</evidence>
<organism evidence="3 4">
    <name type="scientific">Orbilia brochopaga</name>
    <dbReference type="NCBI Taxonomy" id="3140254"/>
    <lineage>
        <taxon>Eukaryota</taxon>
        <taxon>Fungi</taxon>
        <taxon>Dikarya</taxon>
        <taxon>Ascomycota</taxon>
        <taxon>Pezizomycotina</taxon>
        <taxon>Orbiliomycetes</taxon>
        <taxon>Orbiliales</taxon>
        <taxon>Orbiliaceae</taxon>
        <taxon>Orbilia</taxon>
    </lineage>
</organism>
<feature type="compositionally biased region" description="Acidic residues" evidence="1">
    <location>
        <begin position="543"/>
        <end position="552"/>
    </location>
</feature>
<comment type="caution">
    <text evidence="3">The sequence shown here is derived from an EMBL/GenBank/DDBJ whole genome shotgun (WGS) entry which is preliminary data.</text>
</comment>
<dbReference type="Pfam" id="PF00646">
    <property type="entry name" value="F-box"/>
    <property type="match status" value="1"/>
</dbReference>
<keyword evidence="4" id="KW-1185">Reference proteome</keyword>
<evidence type="ECO:0000313" key="4">
    <source>
        <dbReference type="Proteomes" id="UP001375240"/>
    </source>
</evidence>
<sequence length="552" mass="63085">MLPLPAELLIEIFSHLSSADVKNLSLCSKSYRRQVLPFIFEGFKFTSPLSLKAFQDGGKFNWLRYNVRHIVFSGLHDAPIGRTLDRTQTYPAALYLFPNATDLTVPCNIHSQIQYNVLHFLFKRIAASPFYQSLKRLTLTCSDERKFSSNGFKLSDHYQAHFGVRPRGPSDLPSTLGISPPLSLEELLITTDGCFHFHRPANYPDYSFLSLYLLQPSLESTLKRLEIYAHGLKMLLPSDATERCRCVDIGRLGHQLSCRGAPGVYTGLSILKVHVHCLCGDTTFAMIAATFPNIEELEFKLLWGLAPPPPLREYQELISARRLRKLKLPSPIIFTSGFEEGLRDLVKHWVKNGMSQLEQVELLRCEAGHRGKFWRCNILREDGMCALKWGEARRPTKSIYPLEPRPWRPYLVARAASTENDEDPVEYEDGYITYPIPEDTDDEQRPELPVDSELAWEADSYWSEGLMYDYEYPGDESESSGAEEHRTRGELTWGRETSQKLHRRRKDGDRRKQSRKHTPSASGRGGRKAAGSGRSNSAYEMLEPPEDLYWDD</sequence>
<dbReference type="InterPro" id="IPR001810">
    <property type="entry name" value="F-box_dom"/>
</dbReference>
<dbReference type="PROSITE" id="PS50181">
    <property type="entry name" value="FBOX"/>
    <property type="match status" value="1"/>
</dbReference>
<dbReference type="AlphaFoldDB" id="A0AAV9VDT3"/>
<dbReference type="EMBL" id="JAVHNQ010000001">
    <property type="protein sequence ID" value="KAK6359306.1"/>
    <property type="molecule type" value="Genomic_DNA"/>
</dbReference>
<dbReference type="SUPFAM" id="SSF81383">
    <property type="entry name" value="F-box domain"/>
    <property type="match status" value="1"/>
</dbReference>
<evidence type="ECO:0000256" key="1">
    <source>
        <dbReference type="SAM" id="MobiDB-lite"/>
    </source>
</evidence>
<dbReference type="Proteomes" id="UP001375240">
    <property type="component" value="Unassembled WGS sequence"/>
</dbReference>
<name>A0AAV9VDT3_9PEZI</name>
<dbReference type="InterPro" id="IPR036047">
    <property type="entry name" value="F-box-like_dom_sf"/>
</dbReference>
<feature type="region of interest" description="Disordered" evidence="1">
    <location>
        <begin position="473"/>
        <end position="552"/>
    </location>
</feature>
<reference evidence="3 4" key="1">
    <citation type="submission" date="2019-10" db="EMBL/GenBank/DDBJ databases">
        <authorList>
            <person name="Palmer J.M."/>
        </authorList>
    </citation>
    <scope>NUCLEOTIDE SEQUENCE [LARGE SCALE GENOMIC DNA]</scope>
    <source>
        <strain evidence="3 4">TWF696</strain>
    </source>
</reference>
<accession>A0AAV9VDT3</accession>